<reference evidence="2" key="1">
    <citation type="submission" date="2020-06" db="EMBL/GenBank/DDBJ databases">
        <authorList>
            <person name="Li T."/>
            <person name="Hu X."/>
            <person name="Zhang T."/>
            <person name="Song X."/>
            <person name="Zhang H."/>
            <person name="Dai N."/>
            <person name="Sheng W."/>
            <person name="Hou X."/>
            <person name="Wei L."/>
        </authorList>
    </citation>
    <scope>NUCLEOTIDE SEQUENCE</scope>
    <source>
        <strain evidence="2">G01</strain>
        <tissue evidence="2">Leaf</tissue>
    </source>
</reference>
<gene>
    <name evidence="2" type="ORF">Sangu_0736100</name>
</gene>
<feature type="region of interest" description="Disordered" evidence="1">
    <location>
        <begin position="125"/>
        <end position="161"/>
    </location>
</feature>
<protein>
    <submittedName>
        <fullName evidence="2">Uncharacterized protein</fullName>
    </submittedName>
</protein>
<name>A0AAW2PSQ4_9LAMI</name>
<proteinExistence type="predicted"/>
<dbReference type="EMBL" id="JACGWK010000004">
    <property type="protein sequence ID" value="KAL0358867.1"/>
    <property type="molecule type" value="Genomic_DNA"/>
</dbReference>
<feature type="compositionally biased region" description="Gly residues" evidence="1">
    <location>
        <begin position="140"/>
        <end position="152"/>
    </location>
</feature>
<reference evidence="2" key="2">
    <citation type="journal article" date="2024" name="Plant">
        <title>Genomic evolution and insights into agronomic trait innovations of Sesamum species.</title>
        <authorList>
            <person name="Miao H."/>
            <person name="Wang L."/>
            <person name="Qu L."/>
            <person name="Liu H."/>
            <person name="Sun Y."/>
            <person name="Le M."/>
            <person name="Wang Q."/>
            <person name="Wei S."/>
            <person name="Zheng Y."/>
            <person name="Lin W."/>
            <person name="Duan Y."/>
            <person name="Cao H."/>
            <person name="Xiong S."/>
            <person name="Wang X."/>
            <person name="Wei L."/>
            <person name="Li C."/>
            <person name="Ma Q."/>
            <person name="Ju M."/>
            <person name="Zhao R."/>
            <person name="Li G."/>
            <person name="Mu C."/>
            <person name="Tian Q."/>
            <person name="Mei H."/>
            <person name="Zhang T."/>
            <person name="Gao T."/>
            <person name="Zhang H."/>
        </authorList>
    </citation>
    <scope>NUCLEOTIDE SEQUENCE</scope>
    <source>
        <strain evidence="2">G01</strain>
    </source>
</reference>
<evidence type="ECO:0000256" key="1">
    <source>
        <dbReference type="SAM" id="MobiDB-lite"/>
    </source>
</evidence>
<feature type="compositionally biased region" description="Basic residues" evidence="1">
    <location>
        <begin position="46"/>
        <end position="63"/>
    </location>
</feature>
<dbReference type="AlphaFoldDB" id="A0AAW2PSQ4"/>
<accession>A0AAW2PSQ4</accession>
<feature type="region of interest" description="Disordered" evidence="1">
    <location>
        <begin position="1"/>
        <end position="63"/>
    </location>
</feature>
<comment type="caution">
    <text evidence="2">The sequence shown here is derived from an EMBL/GenBank/DDBJ whole genome shotgun (WGS) entry which is preliminary data.</text>
</comment>
<organism evidence="2">
    <name type="scientific">Sesamum angustifolium</name>
    <dbReference type="NCBI Taxonomy" id="2727405"/>
    <lineage>
        <taxon>Eukaryota</taxon>
        <taxon>Viridiplantae</taxon>
        <taxon>Streptophyta</taxon>
        <taxon>Embryophyta</taxon>
        <taxon>Tracheophyta</taxon>
        <taxon>Spermatophyta</taxon>
        <taxon>Magnoliopsida</taxon>
        <taxon>eudicotyledons</taxon>
        <taxon>Gunneridae</taxon>
        <taxon>Pentapetalae</taxon>
        <taxon>asterids</taxon>
        <taxon>lamiids</taxon>
        <taxon>Lamiales</taxon>
        <taxon>Pedaliaceae</taxon>
        <taxon>Sesamum</taxon>
    </lineage>
</organism>
<sequence>MYLPSSARPQKFHSAYSAKATPHLLRASDTLPHGRNASPSLSERRRALRGRGTKTGTVRRRGRSNLPFVGEGIMGRVRVADGTCHATILGAGQAPDRCFVLGRDGGVVEDGDVSTAVVPTTALGFPGTAPPRGRTETEGRSGGVCMSGGGSLGCRRELGQS</sequence>
<evidence type="ECO:0000313" key="2">
    <source>
        <dbReference type="EMBL" id="KAL0358867.1"/>
    </source>
</evidence>